<feature type="compositionally biased region" description="Basic and acidic residues" evidence="10">
    <location>
        <begin position="17"/>
        <end position="30"/>
    </location>
</feature>
<comment type="caution">
    <text evidence="11">The sequence shown here is derived from an EMBL/GenBank/DDBJ whole genome shotgun (WGS) entry which is preliminary data.</text>
</comment>
<evidence type="ECO:0000256" key="6">
    <source>
        <dbReference type="ARBA" id="ARBA00023054"/>
    </source>
</evidence>
<evidence type="ECO:0000256" key="7">
    <source>
        <dbReference type="ARBA" id="ARBA00023163"/>
    </source>
</evidence>
<dbReference type="GO" id="GO:0006281">
    <property type="term" value="P:DNA repair"/>
    <property type="evidence" value="ECO:0007669"/>
    <property type="project" value="UniProtKB-UniRule"/>
</dbReference>
<evidence type="ECO:0000256" key="2">
    <source>
        <dbReference type="ARBA" id="ARBA00010916"/>
    </source>
</evidence>
<keyword evidence="9" id="KW-0234">DNA repair</keyword>
<name>M3ITB3_CANMX</name>
<evidence type="ECO:0000256" key="5">
    <source>
        <dbReference type="ARBA" id="ARBA00023015"/>
    </source>
</evidence>
<dbReference type="EMBL" id="AOGT01000486">
    <property type="protein sequence ID" value="EMG49821.1"/>
    <property type="molecule type" value="Genomic_DNA"/>
</dbReference>
<keyword evidence="12" id="KW-1185">Reference proteome</keyword>
<dbReference type="InterPro" id="IPR015418">
    <property type="entry name" value="Eaf6"/>
</dbReference>
<dbReference type="Pfam" id="PF09340">
    <property type="entry name" value="NuA4"/>
    <property type="match status" value="1"/>
</dbReference>
<dbReference type="AlphaFoldDB" id="M3ITB3"/>
<comment type="function">
    <text evidence="9">Component of the NuA4 histone acetyltransferase complex which is involved in transcriptional activation of selected genes principally by acetylation of nucleosomal histone H4 and H2A. The NuA4 complex is also involved in DNA repair.</text>
</comment>
<evidence type="ECO:0000313" key="11">
    <source>
        <dbReference type="EMBL" id="EMG49821.1"/>
    </source>
</evidence>
<protein>
    <recommendedName>
        <fullName evidence="3 9">Chromatin modification-related protein EAF6</fullName>
    </recommendedName>
</protein>
<evidence type="ECO:0000313" key="12">
    <source>
        <dbReference type="Proteomes" id="UP000011777"/>
    </source>
</evidence>
<keyword evidence="5 9" id="KW-0805">Transcription regulation</keyword>
<feature type="region of interest" description="Disordered" evidence="10">
    <location>
        <begin position="1"/>
        <end position="72"/>
    </location>
</feature>
<organism evidence="11 12">
    <name type="scientific">Candida maltosa (strain Xu316)</name>
    <name type="common">Yeast</name>
    <dbReference type="NCBI Taxonomy" id="1245528"/>
    <lineage>
        <taxon>Eukaryota</taxon>
        <taxon>Fungi</taxon>
        <taxon>Dikarya</taxon>
        <taxon>Ascomycota</taxon>
        <taxon>Saccharomycotina</taxon>
        <taxon>Pichiomycetes</taxon>
        <taxon>Debaryomycetaceae</taxon>
        <taxon>Candida/Lodderomyces clade</taxon>
        <taxon>Candida</taxon>
    </lineage>
</organism>
<dbReference type="GO" id="GO:0005634">
    <property type="term" value="C:nucleus"/>
    <property type="evidence" value="ECO:0007669"/>
    <property type="project" value="UniProtKB-SubCell"/>
</dbReference>
<feature type="region of interest" description="Disordered" evidence="10">
    <location>
        <begin position="161"/>
        <end position="217"/>
    </location>
</feature>
<sequence>YRRKHKSINLGIMSGKPVKESKNSPTKSKDGNLATDANKKDESAKEPSSSSTSTSTSKNESSTKTSVNTEKYDELRNKLIQHILKKQELSKKLTALEDSIYQKEIDYFEESPLGNIIKGFENISKTTGTSSSKRRVVFTEDDHIFSLSSVNYARSLLKRQGHTTNGTKEDYDDFEDSVDPNTANLGVKPPSGIERAETPTTGGGTPSRKRKARTFDD</sequence>
<comment type="subcellular location">
    <subcellularLocation>
        <location evidence="1 9">Nucleus</location>
    </subcellularLocation>
</comment>
<evidence type="ECO:0000256" key="9">
    <source>
        <dbReference type="RuleBase" id="RU368022"/>
    </source>
</evidence>
<dbReference type="eggNOG" id="ENOG502SEZK">
    <property type="taxonomic scope" value="Eukaryota"/>
</dbReference>
<dbReference type="OrthoDB" id="440324at2759"/>
<dbReference type="STRING" id="1245528.M3ITB3"/>
<proteinExistence type="inferred from homology"/>
<evidence type="ECO:0000256" key="3">
    <source>
        <dbReference type="ARBA" id="ARBA00018504"/>
    </source>
</evidence>
<keyword evidence="7 9" id="KW-0804">Transcription</keyword>
<dbReference type="HOGENOM" id="CLU_093901_0_0_1"/>
<evidence type="ECO:0000256" key="4">
    <source>
        <dbReference type="ARBA" id="ARBA00022853"/>
    </source>
</evidence>
<feature type="non-terminal residue" evidence="11">
    <location>
        <position position="1"/>
    </location>
</feature>
<feature type="compositionally biased region" description="Low complexity" evidence="10">
    <location>
        <begin position="46"/>
        <end position="69"/>
    </location>
</feature>
<evidence type="ECO:0000256" key="8">
    <source>
        <dbReference type="ARBA" id="ARBA00023242"/>
    </source>
</evidence>
<evidence type="ECO:0000256" key="1">
    <source>
        <dbReference type="ARBA" id="ARBA00004123"/>
    </source>
</evidence>
<comment type="subunit">
    <text evidence="9">Component of the NuA4 histone acetyltransferase complex.</text>
</comment>
<feature type="compositionally biased region" description="Basic residues" evidence="10">
    <location>
        <begin position="207"/>
        <end position="217"/>
    </location>
</feature>
<reference evidence="11 12" key="1">
    <citation type="submission" date="2013-02" db="EMBL/GenBank/DDBJ databases">
        <title>Genome sequence of Candida maltosa Xu316, a potential industrial strain for xylitol and ethanol production.</title>
        <authorList>
            <person name="Yu J."/>
            <person name="Wang Q."/>
            <person name="Geng X."/>
            <person name="Bao W."/>
            <person name="He P."/>
            <person name="Cai J."/>
        </authorList>
    </citation>
    <scope>NUCLEOTIDE SEQUENCE [LARGE SCALE GENOMIC DNA]</scope>
    <source>
        <strain evidence="12">Xu316</strain>
    </source>
</reference>
<gene>
    <name evidence="11" type="ORF">G210_5346</name>
</gene>
<keyword evidence="6" id="KW-0175">Coiled coil</keyword>
<dbReference type="GO" id="GO:0006325">
    <property type="term" value="P:chromatin organization"/>
    <property type="evidence" value="ECO:0007669"/>
    <property type="project" value="UniProtKB-KW"/>
</dbReference>
<keyword evidence="9" id="KW-0227">DNA damage</keyword>
<comment type="similarity">
    <text evidence="2 9">Belongs to the EAF6 family.</text>
</comment>
<evidence type="ECO:0000256" key="10">
    <source>
        <dbReference type="SAM" id="MobiDB-lite"/>
    </source>
</evidence>
<dbReference type="OMA" id="KRQGHTT"/>
<dbReference type="GO" id="GO:0035267">
    <property type="term" value="C:NuA4 histone acetyltransferase complex"/>
    <property type="evidence" value="ECO:0007669"/>
    <property type="project" value="UniProtKB-UniRule"/>
</dbReference>
<accession>M3ITB3</accession>
<dbReference type="PANTHER" id="PTHR13476">
    <property type="entry name" value="CHROMATIN MODIFICATION-RELATED PROTEIN MEAF6"/>
    <property type="match status" value="1"/>
</dbReference>
<keyword evidence="4 9" id="KW-0156">Chromatin regulator</keyword>
<keyword evidence="8 9" id="KW-0539">Nucleus</keyword>
<dbReference type="Proteomes" id="UP000011777">
    <property type="component" value="Unassembled WGS sequence"/>
</dbReference>